<dbReference type="AlphaFoldDB" id="A0A368FW39"/>
<evidence type="ECO:0000256" key="1">
    <source>
        <dbReference type="ARBA" id="ARBA00008655"/>
    </source>
</evidence>
<keyword evidence="3 6" id="KW-0012">Acyltransferase</keyword>
<protein>
    <submittedName>
        <fullName evidence="6">Acyltransferase</fullName>
    </submittedName>
</protein>
<comment type="caution">
    <text evidence="6">The sequence shown here is derived from an EMBL/GenBank/DDBJ whole genome shotgun (WGS) entry which is preliminary data.</text>
</comment>
<sequence>MLRSLFNLIRPLIGWIFGITILWSSLFGAYIISTFLILIILGRHTTWRSFMDRSVSFWMMVPIGFLELIFGMRVRVSGDEIEYDKPALIIMNHRTRLDWMYMWSALYQMNPWLITSNKISLKAQLQSLPGAGFGMSAAHFLFLQRNMEKDAVTFDSAIDYYKKLSSGDTVATNAQRCNRYFQLLLFPEGTDKSPWTTTKSLEYAKKHGLKPLKHLLYPRVAGFYHLLTKMREANFVSYVYDISIAYPYNIVQSEVDLILKGDCPREVHFHIKKILISEVPKGEADCGRWLNDLWLEKEATLEQFYSEPKPYNRRFCVEKGQRVWRNTHEPRKLAIGKRFCFCFWMFVISVVAYHVMFLRPLQLFVLYFIVCFFAIKFLYGTLDQFVLHRWRQSLKP</sequence>
<feature type="transmembrane region" description="Helical" evidence="4">
    <location>
        <begin position="55"/>
        <end position="76"/>
    </location>
</feature>
<dbReference type="GO" id="GO:0016746">
    <property type="term" value="F:acyltransferase activity"/>
    <property type="evidence" value="ECO:0007669"/>
    <property type="project" value="UniProtKB-KW"/>
</dbReference>
<dbReference type="PANTHER" id="PTHR10983:SF20">
    <property type="entry name" value="LYSOPHOSPHATIDYLINOSITOL ACYLTRANSFERASE 10"/>
    <property type="match status" value="1"/>
</dbReference>
<dbReference type="STRING" id="29170.A0A368FW39"/>
<dbReference type="Pfam" id="PF16076">
    <property type="entry name" value="Acyltransf_C"/>
    <property type="match status" value="1"/>
</dbReference>
<dbReference type="InterPro" id="IPR002123">
    <property type="entry name" value="Plipid/glycerol_acylTrfase"/>
</dbReference>
<dbReference type="OrthoDB" id="186786at2759"/>
<evidence type="ECO:0000313" key="7">
    <source>
        <dbReference type="Proteomes" id="UP000252519"/>
    </source>
</evidence>
<feature type="transmembrane region" description="Helical" evidence="4">
    <location>
        <begin position="339"/>
        <end position="358"/>
    </location>
</feature>
<keyword evidence="7" id="KW-1185">Reference proteome</keyword>
<dbReference type="Proteomes" id="UP000252519">
    <property type="component" value="Unassembled WGS sequence"/>
</dbReference>
<accession>A0A368FW39</accession>
<evidence type="ECO:0000313" key="6">
    <source>
        <dbReference type="EMBL" id="RCN35698.1"/>
    </source>
</evidence>
<evidence type="ECO:0000259" key="5">
    <source>
        <dbReference type="SMART" id="SM00563"/>
    </source>
</evidence>
<dbReference type="EMBL" id="JOJR01000633">
    <property type="protein sequence ID" value="RCN35698.1"/>
    <property type="molecule type" value="Genomic_DNA"/>
</dbReference>
<feature type="transmembrane region" description="Helical" evidence="4">
    <location>
        <begin position="12"/>
        <end position="43"/>
    </location>
</feature>
<organism evidence="6 7">
    <name type="scientific">Ancylostoma caninum</name>
    <name type="common">Dog hookworm</name>
    <dbReference type="NCBI Taxonomy" id="29170"/>
    <lineage>
        <taxon>Eukaryota</taxon>
        <taxon>Metazoa</taxon>
        <taxon>Ecdysozoa</taxon>
        <taxon>Nematoda</taxon>
        <taxon>Chromadorea</taxon>
        <taxon>Rhabditida</taxon>
        <taxon>Rhabditina</taxon>
        <taxon>Rhabditomorpha</taxon>
        <taxon>Strongyloidea</taxon>
        <taxon>Ancylostomatidae</taxon>
        <taxon>Ancylostomatinae</taxon>
        <taxon>Ancylostoma</taxon>
    </lineage>
</organism>
<keyword evidence="4" id="KW-1133">Transmembrane helix</keyword>
<comment type="similarity">
    <text evidence="1">Belongs to the 1-acyl-sn-glycerol-3-phosphate acyltransferase family.</text>
</comment>
<proteinExistence type="inferred from homology"/>
<evidence type="ECO:0000256" key="4">
    <source>
        <dbReference type="SAM" id="Phobius"/>
    </source>
</evidence>
<keyword evidence="4" id="KW-0472">Membrane</keyword>
<dbReference type="SMART" id="SM00563">
    <property type="entry name" value="PlsC"/>
    <property type="match status" value="1"/>
</dbReference>
<feature type="transmembrane region" description="Helical" evidence="4">
    <location>
        <begin position="364"/>
        <end position="382"/>
    </location>
</feature>
<gene>
    <name evidence="6" type="ORF">ANCCAN_18438</name>
</gene>
<evidence type="ECO:0000256" key="3">
    <source>
        <dbReference type="ARBA" id="ARBA00023315"/>
    </source>
</evidence>
<evidence type="ECO:0000256" key="2">
    <source>
        <dbReference type="ARBA" id="ARBA00022679"/>
    </source>
</evidence>
<feature type="domain" description="Phospholipid/glycerol acyltransferase" evidence="5">
    <location>
        <begin position="87"/>
        <end position="224"/>
    </location>
</feature>
<dbReference type="CDD" id="cd07990">
    <property type="entry name" value="LPLAT_LCLAT1-like"/>
    <property type="match status" value="1"/>
</dbReference>
<name>A0A368FW39_ANCCA</name>
<dbReference type="InterPro" id="IPR032098">
    <property type="entry name" value="Acyltransf_C"/>
</dbReference>
<dbReference type="Pfam" id="PF01553">
    <property type="entry name" value="Acyltransferase"/>
    <property type="match status" value="1"/>
</dbReference>
<feature type="transmembrane region" description="Helical" evidence="4">
    <location>
        <begin position="126"/>
        <end position="143"/>
    </location>
</feature>
<dbReference type="GO" id="GO:0036149">
    <property type="term" value="P:phosphatidylinositol acyl-chain remodeling"/>
    <property type="evidence" value="ECO:0007669"/>
    <property type="project" value="TreeGrafter"/>
</dbReference>
<dbReference type="GO" id="GO:0005783">
    <property type="term" value="C:endoplasmic reticulum"/>
    <property type="evidence" value="ECO:0007669"/>
    <property type="project" value="TreeGrafter"/>
</dbReference>
<dbReference type="SUPFAM" id="SSF69593">
    <property type="entry name" value="Glycerol-3-phosphate (1)-acyltransferase"/>
    <property type="match status" value="1"/>
</dbReference>
<reference evidence="6 7" key="1">
    <citation type="submission" date="2014-10" db="EMBL/GenBank/DDBJ databases">
        <title>Draft genome of the hookworm Ancylostoma caninum.</title>
        <authorList>
            <person name="Mitreva M."/>
        </authorList>
    </citation>
    <scope>NUCLEOTIDE SEQUENCE [LARGE SCALE GENOMIC DNA]</scope>
    <source>
        <strain evidence="6 7">Baltimore</strain>
    </source>
</reference>
<keyword evidence="2 6" id="KW-0808">Transferase</keyword>
<dbReference type="PANTHER" id="PTHR10983">
    <property type="entry name" value="1-ACYLGLYCEROL-3-PHOSPHATE ACYLTRANSFERASE-RELATED"/>
    <property type="match status" value="1"/>
</dbReference>
<keyword evidence="4" id="KW-0812">Transmembrane</keyword>